<feature type="region of interest" description="Disordered" evidence="11">
    <location>
        <begin position="179"/>
        <end position="216"/>
    </location>
</feature>
<dbReference type="GO" id="GO:0000139">
    <property type="term" value="C:Golgi membrane"/>
    <property type="evidence" value="ECO:0007669"/>
    <property type="project" value="UniProtKB-SubCell"/>
</dbReference>
<dbReference type="PANTHER" id="PTHR21614">
    <property type="entry name" value="SHORT COILED COIL PROTEIN"/>
    <property type="match status" value="1"/>
</dbReference>
<feature type="compositionally biased region" description="Basic and acidic residues" evidence="11">
    <location>
        <begin position="189"/>
        <end position="202"/>
    </location>
</feature>
<dbReference type="GO" id="GO:0006364">
    <property type="term" value="P:rRNA processing"/>
    <property type="evidence" value="ECO:0007669"/>
    <property type="project" value="InterPro"/>
</dbReference>
<accession>A0A914MZF5</accession>
<reference evidence="13" key="1">
    <citation type="submission" date="2022-11" db="UniProtKB">
        <authorList>
            <consortium name="WormBaseParasite"/>
        </authorList>
    </citation>
    <scope>IDENTIFICATION</scope>
</reference>
<evidence type="ECO:0000256" key="10">
    <source>
        <dbReference type="SAM" id="Coils"/>
    </source>
</evidence>
<evidence type="ECO:0000256" key="8">
    <source>
        <dbReference type="ARBA" id="ARBA00023054"/>
    </source>
</evidence>
<name>A0A914MZF5_MELIC</name>
<dbReference type="Gene3D" id="1.20.5.170">
    <property type="match status" value="1"/>
</dbReference>
<dbReference type="GO" id="GO:0005829">
    <property type="term" value="C:cytosol"/>
    <property type="evidence" value="ECO:0007669"/>
    <property type="project" value="UniProtKB-SubCell"/>
</dbReference>
<comment type="similarity">
    <text evidence="5">Belongs to the SCOC family.</text>
</comment>
<keyword evidence="8 10" id="KW-0175">Coiled coil</keyword>
<evidence type="ECO:0000256" key="5">
    <source>
        <dbReference type="ARBA" id="ARBA00010880"/>
    </source>
</evidence>
<evidence type="ECO:0000256" key="2">
    <source>
        <dbReference type="ARBA" id="ARBA00004255"/>
    </source>
</evidence>
<evidence type="ECO:0000313" key="12">
    <source>
        <dbReference type="Proteomes" id="UP000887563"/>
    </source>
</evidence>
<dbReference type="InterPro" id="IPR007144">
    <property type="entry name" value="SSU_processome_Utp11"/>
</dbReference>
<keyword evidence="6" id="KW-0963">Cytoplasm</keyword>
<evidence type="ECO:0000256" key="6">
    <source>
        <dbReference type="ARBA" id="ARBA00022490"/>
    </source>
</evidence>
<comment type="function">
    <text evidence="1">Positive regulator of amino acid starvation-induced autophagy.</text>
</comment>
<dbReference type="AlphaFoldDB" id="A0A914MZF5"/>
<evidence type="ECO:0000256" key="11">
    <source>
        <dbReference type="SAM" id="MobiDB-lite"/>
    </source>
</evidence>
<dbReference type="GO" id="GO:0032040">
    <property type="term" value="C:small-subunit processome"/>
    <property type="evidence" value="ECO:0007669"/>
    <property type="project" value="InterPro"/>
</dbReference>
<proteinExistence type="inferred from homology"/>
<feature type="region of interest" description="Disordered" evidence="11">
    <location>
        <begin position="1"/>
        <end position="22"/>
    </location>
</feature>
<keyword evidence="12" id="KW-1185">Reference proteome</keyword>
<dbReference type="WBParaSite" id="Minc3s02979g32294">
    <property type="protein sequence ID" value="Minc3s02979g32294"/>
    <property type="gene ID" value="Minc3s02979g32294"/>
</dbReference>
<evidence type="ECO:0000256" key="3">
    <source>
        <dbReference type="ARBA" id="ARBA00004514"/>
    </source>
</evidence>
<keyword evidence="9" id="KW-0472">Membrane</keyword>
<dbReference type="Proteomes" id="UP000887563">
    <property type="component" value="Unplaced"/>
</dbReference>
<protein>
    <submittedName>
        <fullName evidence="13">Probable U3 small nucleolar RNA-associated protein 11</fullName>
    </submittedName>
</protein>
<evidence type="ECO:0000256" key="4">
    <source>
        <dbReference type="ARBA" id="ARBA00004601"/>
    </source>
</evidence>
<dbReference type="PANTHER" id="PTHR21614:SF0">
    <property type="entry name" value="GEO08385P1"/>
    <property type="match status" value="1"/>
</dbReference>
<keyword evidence="7" id="KW-0333">Golgi apparatus</keyword>
<organism evidence="12 13">
    <name type="scientific">Meloidogyne incognita</name>
    <name type="common">Southern root-knot nematode worm</name>
    <name type="synonym">Oxyuris incognita</name>
    <dbReference type="NCBI Taxonomy" id="6306"/>
    <lineage>
        <taxon>Eukaryota</taxon>
        <taxon>Metazoa</taxon>
        <taxon>Ecdysozoa</taxon>
        <taxon>Nematoda</taxon>
        <taxon>Chromadorea</taxon>
        <taxon>Rhabditida</taxon>
        <taxon>Tylenchina</taxon>
        <taxon>Tylenchomorpha</taxon>
        <taxon>Tylenchoidea</taxon>
        <taxon>Meloidogynidae</taxon>
        <taxon>Meloidogyninae</taxon>
        <taxon>Meloidogyne</taxon>
        <taxon>Meloidogyne incognita group</taxon>
    </lineage>
</organism>
<evidence type="ECO:0000256" key="7">
    <source>
        <dbReference type="ARBA" id="ARBA00023034"/>
    </source>
</evidence>
<sequence length="286" mass="32919">MLKSQVGLDGVHRDMESDDEEQTEVQRLLSDITDINYVKFHLQKEKKKIEKLKSVLHFCAEKEIDEDISGSTSRNVPPVNKHIIFVKNKKQAKTFDLAKHFNTTEQFISQTFNRPKINPDNSVESQKIKLDIDKLEETEKERRSLCSELGKRIERVRELNVVLAKLELKRDLQLSKGSELKPKKVKNGNAEKRQPNQLEKTKNAKPALPLPEQEDREEKARLISQILELQNTLQDLSQRVESVREESLKLSSENIVLGKYIRNLIGSSSLFQPTNSTANTPKEPNE</sequence>
<evidence type="ECO:0000313" key="13">
    <source>
        <dbReference type="WBParaSite" id="Minc3s02979g32294"/>
    </source>
</evidence>
<dbReference type="InterPro" id="IPR019357">
    <property type="entry name" value="SCOC"/>
</dbReference>
<feature type="coiled-coil region" evidence="10">
    <location>
        <begin position="219"/>
        <end position="253"/>
    </location>
</feature>
<comment type="subcellular location">
    <subcellularLocation>
        <location evidence="3">Cytoplasm</location>
        <location evidence="3">Cytosol</location>
    </subcellularLocation>
    <subcellularLocation>
        <location evidence="2">Golgi apparatus membrane</location>
        <topology evidence="2">Peripheral membrane protein</topology>
        <orientation evidence="2">Cytoplasmic side</orientation>
    </subcellularLocation>
    <subcellularLocation>
        <location evidence="4">Golgi apparatus</location>
        <location evidence="4">trans-Golgi network</location>
    </subcellularLocation>
</comment>
<dbReference type="Pfam" id="PF10224">
    <property type="entry name" value="DUF2205"/>
    <property type="match status" value="1"/>
</dbReference>
<evidence type="ECO:0000256" key="9">
    <source>
        <dbReference type="ARBA" id="ARBA00023136"/>
    </source>
</evidence>
<evidence type="ECO:0000256" key="1">
    <source>
        <dbReference type="ARBA" id="ARBA00002743"/>
    </source>
</evidence>
<dbReference type="GO" id="GO:0005802">
    <property type="term" value="C:trans-Golgi network"/>
    <property type="evidence" value="ECO:0007669"/>
    <property type="project" value="TreeGrafter"/>
</dbReference>
<dbReference type="Pfam" id="PF03998">
    <property type="entry name" value="Utp11"/>
    <property type="match status" value="1"/>
</dbReference>